<keyword evidence="2" id="KW-1185">Reference proteome</keyword>
<dbReference type="RefSeq" id="WP_264499227.1">
    <property type="nucleotide sequence ID" value="NZ_JAPDDS010000001.1"/>
</dbReference>
<protein>
    <submittedName>
        <fullName evidence="1">Uncharacterized protein</fullName>
    </submittedName>
</protein>
<comment type="caution">
    <text evidence="1">The sequence shown here is derived from an EMBL/GenBank/DDBJ whole genome shotgun (WGS) entry which is preliminary data.</text>
</comment>
<sequence>MDEDAFFQDLLHAVEQQLAAPQTRYVAKTLERLTAKGMSEDDAKARIAACLGEETDAMWRSKKGFDEKSYREKLDGIDASERFDDEEE</sequence>
<proteinExistence type="predicted"/>
<dbReference type="EMBL" id="JAPDDS010000001">
    <property type="protein sequence ID" value="MCW1883265.1"/>
    <property type="molecule type" value="Genomic_DNA"/>
</dbReference>
<dbReference type="Proteomes" id="UP001207930">
    <property type="component" value="Unassembled WGS sequence"/>
</dbReference>
<gene>
    <name evidence="1" type="ORF">OKA04_00900</name>
</gene>
<accession>A0ABT3FIA6</accession>
<reference evidence="1 2" key="1">
    <citation type="submission" date="2022-10" db="EMBL/GenBank/DDBJ databases">
        <title>Luteolibacter flavescens strain MCCC 1K03193, whole genome shotgun sequencing project.</title>
        <authorList>
            <person name="Zhao G."/>
            <person name="Shen L."/>
        </authorList>
    </citation>
    <scope>NUCLEOTIDE SEQUENCE [LARGE SCALE GENOMIC DNA]</scope>
    <source>
        <strain evidence="1 2">MCCC 1K03193</strain>
    </source>
</reference>
<evidence type="ECO:0000313" key="2">
    <source>
        <dbReference type="Proteomes" id="UP001207930"/>
    </source>
</evidence>
<evidence type="ECO:0000313" key="1">
    <source>
        <dbReference type="EMBL" id="MCW1883265.1"/>
    </source>
</evidence>
<name>A0ABT3FIA6_9BACT</name>
<organism evidence="1 2">
    <name type="scientific">Luteolibacter flavescens</name>
    <dbReference type="NCBI Taxonomy" id="1859460"/>
    <lineage>
        <taxon>Bacteria</taxon>
        <taxon>Pseudomonadati</taxon>
        <taxon>Verrucomicrobiota</taxon>
        <taxon>Verrucomicrobiia</taxon>
        <taxon>Verrucomicrobiales</taxon>
        <taxon>Verrucomicrobiaceae</taxon>
        <taxon>Luteolibacter</taxon>
    </lineage>
</organism>